<dbReference type="PROSITE" id="PS51257">
    <property type="entry name" value="PROKAR_LIPOPROTEIN"/>
    <property type="match status" value="1"/>
</dbReference>
<dbReference type="PANTHER" id="PTHR35535:SF1">
    <property type="entry name" value="HEAT SHOCK PROTEIN HSLJ"/>
    <property type="match status" value="1"/>
</dbReference>
<dbReference type="Proteomes" id="UP000092695">
    <property type="component" value="Chromosome"/>
</dbReference>
<keyword evidence="3" id="KW-1185">Reference proteome</keyword>
<dbReference type="PANTHER" id="PTHR35535">
    <property type="entry name" value="HEAT SHOCK PROTEIN HSLJ"/>
    <property type="match status" value="1"/>
</dbReference>
<organism evidence="2 3">
    <name type="scientific">Woeseia oceani</name>
    <dbReference type="NCBI Taxonomy" id="1548547"/>
    <lineage>
        <taxon>Bacteria</taxon>
        <taxon>Pseudomonadati</taxon>
        <taxon>Pseudomonadota</taxon>
        <taxon>Gammaproteobacteria</taxon>
        <taxon>Woeseiales</taxon>
        <taxon>Woeseiaceae</taxon>
        <taxon>Woeseia</taxon>
    </lineage>
</organism>
<evidence type="ECO:0000259" key="1">
    <source>
        <dbReference type="Pfam" id="PF03724"/>
    </source>
</evidence>
<protein>
    <recommendedName>
        <fullName evidence="1">DUF306 domain-containing protein</fullName>
    </recommendedName>
</protein>
<proteinExistence type="predicted"/>
<dbReference type="Pfam" id="PF03724">
    <property type="entry name" value="META"/>
    <property type="match status" value="1"/>
</dbReference>
<dbReference type="KEGG" id="woc:BA177_09305"/>
<dbReference type="InterPro" id="IPR038670">
    <property type="entry name" value="HslJ-like_sf"/>
</dbReference>
<feature type="domain" description="DUF306" evidence="1">
    <location>
        <begin position="44"/>
        <end position="149"/>
    </location>
</feature>
<accession>A0A193LFX5</accession>
<dbReference type="InterPro" id="IPR005184">
    <property type="entry name" value="DUF306_Meta_HslJ"/>
</dbReference>
<dbReference type="InterPro" id="IPR053147">
    <property type="entry name" value="Hsp_HslJ-like"/>
</dbReference>
<reference evidence="2 3" key="1">
    <citation type="submission" date="2016-06" db="EMBL/GenBank/DDBJ databases">
        <title>Complete genome sequence of a deep-branching marine Gamma Proteobacterium Woeseia oceani type strain XK5.</title>
        <authorList>
            <person name="Mu D."/>
            <person name="Du Z."/>
        </authorList>
    </citation>
    <scope>NUCLEOTIDE SEQUENCE [LARGE SCALE GENOMIC DNA]</scope>
    <source>
        <strain evidence="2 3">XK5</strain>
    </source>
</reference>
<evidence type="ECO:0000313" key="3">
    <source>
        <dbReference type="Proteomes" id="UP000092695"/>
    </source>
</evidence>
<name>A0A193LFX5_9GAMM</name>
<dbReference type="EMBL" id="CP016268">
    <property type="protein sequence ID" value="ANO51368.1"/>
    <property type="molecule type" value="Genomic_DNA"/>
</dbReference>
<dbReference type="STRING" id="1548547.BA177_09305"/>
<dbReference type="OrthoDB" id="5348860at2"/>
<gene>
    <name evidence="2" type="ORF">BA177_09305</name>
</gene>
<dbReference type="AlphaFoldDB" id="A0A193LFX5"/>
<evidence type="ECO:0000313" key="2">
    <source>
        <dbReference type="EMBL" id="ANO51368.1"/>
    </source>
</evidence>
<dbReference type="Gene3D" id="2.40.128.270">
    <property type="match status" value="1"/>
</dbReference>
<sequence length="159" mass="17480">MNREIRTIQQLAAVLLTGLVLFVAGCSGGLIQDSETVHQSIGPQALFNVVWQVEDIDRGGIVDSSHITMQMSSEGRIAGSTGCNQYFGTLTLGQTAFEVNGAGSTRRACAPAIMQQETRFLQALQDARRYKMDGDFVRLYDESGDERMRMIRTNEEPAS</sequence>